<dbReference type="Pfam" id="PF01464">
    <property type="entry name" value="SLT"/>
    <property type="match status" value="1"/>
</dbReference>
<reference evidence="3 4" key="1">
    <citation type="submission" date="2023-06" db="EMBL/GenBank/DDBJ databases">
        <title>Five Gram-positive bacteria isolated from mangrove sediments in Shenzhen, Guangdong, China.</title>
        <authorList>
            <person name="Yu S."/>
            <person name="Zheng W."/>
            <person name="Huang Y."/>
        </authorList>
    </citation>
    <scope>NUCLEOTIDE SEQUENCE [LARGE SCALE GENOMIC DNA]</scope>
    <source>
        <strain evidence="3 4">SaN35-3</strain>
    </source>
</reference>
<feature type="domain" description="Transglycosylase SLT" evidence="2">
    <location>
        <begin position="74"/>
        <end position="182"/>
    </location>
</feature>
<protein>
    <submittedName>
        <fullName evidence="3">Lytic transglycosylase domain-containing protein</fullName>
        <ecNumber evidence="3">4.2.2.n1</ecNumber>
    </submittedName>
</protein>
<evidence type="ECO:0000313" key="4">
    <source>
        <dbReference type="Proteomes" id="UP001197974"/>
    </source>
</evidence>
<dbReference type="PANTHER" id="PTHR37423">
    <property type="entry name" value="SOLUBLE LYTIC MUREIN TRANSGLYCOSYLASE-RELATED"/>
    <property type="match status" value="1"/>
</dbReference>
<comment type="similarity">
    <text evidence="1">Belongs to the transglycosylase Slt family.</text>
</comment>
<accession>A0ABY9JY09</accession>
<dbReference type="RefSeq" id="WP_226539055.1">
    <property type="nucleotide sequence ID" value="NZ_CP129013.1"/>
</dbReference>
<keyword evidence="4" id="KW-1185">Reference proteome</keyword>
<dbReference type="InterPro" id="IPR023346">
    <property type="entry name" value="Lysozyme-like_dom_sf"/>
</dbReference>
<evidence type="ECO:0000313" key="3">
    <source>
        <dbReference type="EMBL" id="WLR44230.1"/>
    </source>
</evidence>
<dbReference type="EMBL" id="CP129013">
    <property type="protein sequence ID" value="WLR44230.1"/>
    <property type="molecule type" value="Genomic_DNA"/>
</dbReference>
<dbReference type="GO" id="GO:0016829">
    <property type="term" value="F:lyase activity"/>
    <property type="evidence" value="ECO:0007669"/>
    <property type="project" value="UniProtKB-KW"/>
</dbReference>
<dbReference type="InterPro" id="IPR008258">
    <property type="entry name" value="Transglycosylase_SLT_dom_1"/>
</dbReference>
<dbReference type="EC" id="4.2.2.n1" evidence="3"/>
<dbReference type="CDD" id="cd00254">
    <property type="entry name" value="LT-like"/>
    <property type="match status" value="1"/>
</dbReference>
<dbReference type="Gene3D" id="1.10.530.10">
    <property type="match status" value="1"/>
</dbReference>
<name>A0ABY9JY09_9BACI</name>
<dbReference type="InterPro" id="IPR000189">
    <property type="entry name" value="Transglyc_AS"/>
</dbReference>
<dbReference type="SUPFAM" id="SSF53955">
    <property type="entry name" value="Lysozyme-like"/>
    <property type="match status" value="1"/>
</dbReference>
<keyword evidence="3" id="KW-0456">Lyase</keyword>
<dbReference type="Proteomes" id="UP001197974">
    <property type="component" value="Chromosome"/>
</dbReference>
<dbReference type="PANTHER" id="PTHR37423:SF2">
    <property type="entry name" value="MEMBRANE-BOUND LYTIC MUREIN TRANSGLYCOSYLASE C"/>
    <property type="match status" value="1"/>
</dbReference>
<gene>
    <name evidence="3" type="ORF">LC087_01640</name>
</gene>
<dbReference type="PROSITE" id="PS00922">
    <property type="entry name" value="TRANSGLYCOSYLASE"/>
    <property type="match status" value="1"/>
</dbReference>
<sequence>MKINDFQILFEIQALRNIGTHSINTSQQATTSFGQVLNELISKQNNNQSAPTESMNPFTHLSPIKSESTDFESIIKQAAIKYGVDEKLIYSVIKQESNFNPNAQSSAGAAGLMQLMPKTAEGLGVKNRFDPIDNIEGGTKYLKSLLDKYDQDVSLALAAYNAGPGNVDKYGGIPPFKETQNYVSKVKDTYLS</sequence>
<evidence type="ECO:0000256" key="1">
    <source>
        <dbReference type="ARBA" id="ARBA00007734"/>
    </source>
</evidence>
<evidence type="ECO:0000259" key="2">
    <source>
        <dbReference type="Pfam" id="PF01464"/>
    </source>
</evidence>
<organism evidence="3 4">
    <name type="scientific">Bacillus carboniphilus</name>
    <dbReference type="NCBI Taxonomy" id="86663"/>
    <lineage>
        <taxon>Bacteria</taxon>
        <taxon>Bacillati</taxon>
        <taxon>Bacillota</taxon>
        <taxon>Bacilli</taxon>
        <taxon>Bacillales</taxon>
        <taxon>Bacillaceae</taxon>
        <taxon>Bacillus</taxon>
    </lineage>
</organism>
<proteinExistence type="inferred from homology"/>